<name>A0A834HZJ3_RHYFE</name>
<organism evidence="2 3">
    <name type="scientific">Rhynchophorus ferrugineus</name>
    <name type="common">Red palm weevil</name>
    <name type="synonym">Curculio ferrugineus</name>
    <dbReference type="NCBI Taxonomy" id="354439"/>
    <lineage>
        <taxon>Eukaryota</taxon>
        <taxon>Metazoa</taxon>
        <taxon>Ecdysozoa</taxon>
        <taxon>Arthropoda</taxon>
        <taxon>Hexapoda</taxon>
        <taxon>Insecta</taxon>
        <taxon>Pterygota</taxon>
        <taxon>Neoptera</taxon>
        <taxon>Endopterygota</taxon>
        <taxon>Coleoptera</taxon>
        <taxon>Polyphaga</taxon>
        <taxon>Cucujiformia</taxon>
        <taxon>Curculionidae</taxon>
        <taxon>Dryophthorinae</taxon>
        <taxon>Rhynchophorus</taxon>
    </lineage>
</organism>
<dbReference type="PANTHER" id="PTHR21398">
    <property type="entry name" value="AGAP007094-PA"/>
    <property type="match status" value="1"/>
</dbReference>
<dbReference type="SMART" id="SM00718">
    <property type="entry name" value="DM4_12"/>
    <property type="match status" value="1"/>
</dbReference>
<dbReference type="OrthoDB" id="6339724at2759"/>
<comment type="caution">
    <text evidence="2">The sequence shown here is derived from an EMBL/GenBank/DDBJ whole genome shotgun (WGS) entry which is preliminary data.</text>
</comment>
<evidence type="ECO:0000256" key="1">
    <source>
        <dbReference type="SAM" id="MobiDB-lite"/>
    </source>
</evidence>
<sequence>MRLGNPEYRATLQPQQNPKMACISSYSLKSATNHWVTVILLSFLMSPAMPKEQMITQNSNQPKSRQKRILWVTEDGRLALPPGTTLVISPSLSMPFVRHPPEGFFSNLTASLPFTIDFDKLGLTDNENPYGVLPPLLARSMGRAAGGILADYIGGILERRGKRSTEDLPIQQPPATGHFHGGERALLYVAIEELLENFGMDGRACLLRAICEVHAYPMKGFGLLGEMLKLFLSASKSPFSEVMKEYVEAEKAGKGLEGSPSECWPYMKDCPKSLFASKHNRYSEEIETNNIPDPQEDEEVTSKLIYQPSNM</sequence>
<dbReference type="PANTHER" id="PTHR21398:SF6">
    <property type="entry name" value="AGAP007094-PA"/>
    <property type="match status" value="1"/>
</dbReference>
<dbReference type="EMBL" id="JAACXV010013941">
    <property type="protein sequence ID" value="KAF7271595.1"/>
    <property type="molecule type" value="Genomic_DNA"/>
</dbReference>
<feature type="region of interest" description="Disordered" evidence="1">
    <location>
        <begin position="286"/>
        <end position="311"/>
    </location>
</feature>
<keyword evidence="3" id="KW-1185">Reference proteome</keyword>
<dbReference type="InterPro" id="IPR006631">
    <property type="entry name" value="DM4_12"/>
</dbReference>
<reference evidence="2" key="1">
    <citation type="submission" date="2020-08" db="EMBL/GenBank/DDBJ databases">
        <title>Genome sequencing and assembly of the red palm weevil Rhynchophorus ferrugineus.</title>
        <authorList>
            <person name="Dias G.B."/>
            <person name="Bergman C.M."/>
            <person name="Manee M."/>
        </authorList>
    </citation>
    <scope>NUCLEOTIDE SEQUENCE</scope>
    <source>
        <strain evidence="2">AA-2017</strain>
        <tissue evidence="2">Whole larva</tissue>
    </source>
</reference>
<gene>
    <name evidence="2" type="ORF">GWI33_015547</name>
</gene>
<evidence type="ECO:0000313" key="2">
    <source>
        <dbReference type="EMBL" id="KAF7271595.1"/>
    </source>
</evidence>
<proteinExistence type="predicted"/>
<accession>A0A834HZJ3</accession>
<evidence type="ECO:0000313" key="3">
    <source>
        <dbReference type="Proteomes" id="UP000625711"/>
    </source>
</evidence>
<dbReference type="Proteomes" id="UP000625711">
    <property type="component" value="Unassembled WGS sequence"/>
</dbReference>
<dbReference type="Pfam" id="PF07841">
    <property type="entry name" value="DM4_12"/>
    <property type="match status" value="1"/>
</dbReference>
<dbReference type="AlphaFoldDB" id="A0A834HZJ3"/>
<protein>
    <submittedName>
        <fullName evidence="2">Uncharacterized protein</fullName>
    </submittedName>
</protein>